<dbReference type="RefSeq" id="WP_275307507.1">
    <property type="nucleotide sequence ID" value="NZ_CP095749.1"/>
</dbReference>
<evidence type="ECO:0000256" key="2">
    <source>
        <dbReference type="ARBA" id="ARBA00004696"/>
    </source>
</evidence>
<gene>
    <name evidence="8 10" type="primary">trpC</name>
    <name evidence="10" type="ORF">MOV08_12395</name>
</gene>
<evidence type="ECO:0000259" key="9">
    <source>
        <dbReference type="Pfam" id="PF00218"/>
    </source>
</evidence>
<dbReference type="SUPFAM" id="SSF51366">
    <property type="entry name" value="Ribulose-phoshate binding barrel"/>
    <property type="match status" value="1"/>
</dbReference>
<proteinExistence type="inferred from homology"/>
<dbReference type="NCBIfam" id="NF001369">
    <property type="entry name" value="PRK00278.1-1"/>
    <property type="match status" value="1"/>
</dbReference>
<feature type="domain" description="Indole-3-glycerol phosphate synthase" evidence="9">
    <location>
        <begin position="18"/>
        <end position="262"/>
    </location>
</feature>
<keyword evidence="5 8" id="KW-0822">Tryptophan biosynthesis</keyword>
<comment type="pathway">
    <text evidence="2 8">Amino-acid biosynthesis; L-tryptophan biosynthesis; L-tryptophan from chorismate: step 4/5.</text>
</comment>
<dbReference type="PANTHER" id="PTHR22854">
    <property type="entry name" value="TRYPTOPHAN BIOSYNTHESIS PROTEIN"/>
    <property type="match status" value="1"/>
</dbReference>
<accession>A0ABY8A4W1</accession>
<dbReference type="PANTHER" id="PTHR22854:SF2">
    <property type="entry name" value="INDOLE-3-GLYCEROL-PHOSPHATE SYNTHASE"/>
    <property type="match status" value="1"/>
</dbReference>
<evidence type="ECO:0000313" key="11">
    <source>
        <dbReference type="Proteomes" id="UP001218629"/>
    </source>
</evidence>
<evidence type="ECO:0000256" key="3">
    <source>
        <dbReference type="ARBA" id="ARBA00022605"/>
    </source>
</evidence>
<dbReference type="InterPro" id="IPR013785">
    <property type="entry name" value="Aldolase_TIM"/>
</dbReference>
<dbReference type="HAMAP" id="MF_00134_B">
    <property type="entry name" value="IGPS_B"/>
    <property type="match status" value="1"/>
</dbReference>
<evidence type="ECO:0000256" key="7">
    <source>
        <dbReference type="ARBA" id="ARBA00023239"/>
    </source>
</evidence>
<evidence type="ECO:0000313" key="10">
    <source>
        <dbReference type="EMBL" id="WEB39995.1"/>
    </source>
</evidence>
<evidence type="ECO:0000256" key="5">
    <source>
        <dbReference type="ARBA" id="ARBA00022822"/>
    </source>
</evidence>
<dbReference type="InterPro" id="IPR001468">
    <property type="entry name" value="Indole-3-GlycerolPSynthase_CS"/>
</dbReference>
<sequence>MPPRTPTTPGTPTTPTVLDRIVTGVREDLAVRRRAVPEAALRDRVAALPPARDVVAALRRPTGVQVVAEVKRASPSKGALAPIADPAALAGAYGDGGAAAVSVLTEERRFRGSLDDLDAVRARVELPVLRKDFIVTHYQLWEARAHGADLALLIVAALPQPELVALMATAAELGLTALVEVHDEAETERALAAGARVVGVNARDLRTLEIDRSVFGRLAALLPEDVVRIAESGIRGPADVAAVAARGADAVLVGEALVTGADGPRRTLAALRAAGRR</sequence>
<dbReference type="NCBIfam" id="NF001377">
    <property type="entry name" value="PRK00278.2-4"/>
    <property type="match status" value="1"/>
</dbReference>
<dbReference type="GO" id="GO:0004425">
    <property type="term" value="F:indole-3-glycerol-phosphate synthase activity"/>
    <property type="evidence" value="ECO:0007669"/>
    <property type="project" value="UniProtKB-EC"/>
</dbReference>
<protein>
    <recommendedName>
        <fullName evidence="8">Indole-3-glycerol phosphate synthase</fullName>
        <shortName evidence="8">IGPS</shortName>
        <ecNumber evidence="8">4.1.1.48</ecNumber>
    </recommendedName>
</protein>
<keyword evidence="3 8" id="KW-0028">Amino-acid biosynthesis</keyword>
<dbReference type="InterPro" id="IPR045186">
    <property type="entry name" value="Indole-3-glycerol_P_synth"/>
</dbReference>
<evidence type="ECO:0000256" key="6">
    <source>
        <dbReference type="ARBA" id="ARBA00023141"/>
    </source>
</evidence>
<dbReference type="Gene3D" id="3.20.20.70">
    <property type="entry name" value="Aldolase class I"/>
    <property type="match status" value="1"/>
</dbReference>
<dbReference type="Pfam" id="PF00218">
    <property type="entry name" value="IGPS"/>
    <property type="match status" value="1"/>
</dbReference>
<dbReference type="EMBL" id="CP095749">
    <property type="protein sequence ID" value="WEB39995.1"/>
    <property type="molecule type" value="Genomic_DNA"/>
</dbReference>
<dbReference type="CDD" id="cd00331">
    <property type="entry name" value="IGPS"/>
    <property type="match status" value="1"/>
</dbReference>
<comment type="similarity">
    <text evidence="8">Belongs to the TrpC family.</text>
</comment>
<dbReference type="EC" id="4.1.1.48" evidence="8"/>
<evidence type="ECO:0000256" key="4">
    <source>
        <dbReference type="ARBA" id="ARBA00022793"/>
    </source>
</evidence>
<keyword evidence="6 8" id="KW-0057">Aromatic amino acid biosynthesis</keyword>
<keyword evidence="11" id="KW-1185">Reference proteome</keyword>
<keyword evidence="7 8" id="KW-0456">Lyase</keyword>
<evidence type="ECO:0000256" key="1">
    <source>
        <dbReference type="ARBA" id="ARBA00001633"/>
    </source>
</evidence>
<evidence type="ECO:0000256" key="8">
    <source>
        <dbReference type="HAMAP-Rule" id="MF_00134"/>
    </source>
</evidence>
<name>A0ABY8A4W1_9ACTN</name>
<organism evidence="10 11">
    <name type="scientific">Streptomyces yunnanensis</name>
    <dbReference type="NCBI Taxonomy" id="156453"/>
    <lineage>
        <taxon>Bacteria</taxon>
        <taxon>Bacillati</taxon>
        <taxon>Actinomycetota</taxon>
        <taxon>Actinomycetes</taxon>
        <taxon>Kitasatosporales</taxon>
        <taxon>Streptomycetaceae</taxon>
        <taxon>Streptomyces</taxon>
    </lineage>
</organism>
<comment type="catalytic activity">
    <reaction evidence="1 8">
        <text>1-(2-carboxyphenylamino)-1-deoxy-D-ribulose 5-phosphate + H(+) = (1S,2R)-1-C-(indol-3-yl)glycerol 3-phosphate + CO2 + H2O</text>
        <dbReference type="Rhea" id="RHEA:23476"/>
        <dbReference type="ChEBI" id="CHEBI:15377"/>
        <dbReference type="ChEBI" id="CHEBI:15378"/>
        <dbReference type="ChEBI" id="CHEBI:16526"/>
        <dbReference type="ChEBI" id="CHEBI:58613"/>
        <dbReference type="ChEBI" id="CHEBI:58866"/>
        <dbReference type="EC" id="4.1.1.48"/>
    </reaction>
</comment>
<dbReference type="InterPro" id="IPR011060">
    <property type="entry name" value="RibuloseP-bd_barrel"/>
</dbReference>
<keyword evidence="4 8" id="KW-0210">Decarboxylase</keyword>
<dbReference type="Proteomes" id="UP001218629">
    <property type="component" value="Chromosome"/>
</dbReference>
<dbReference type="InterPro" id="IPR013798">
    <property type="entry name" value="Indole-3-glycerol_P_synth_dom"/>
</dbReference>
<dbReference type="PROSITE" id="PS00614">
    <property type="entry name" value="IGPS"/>
    <property type="match status" value="1"/>
</dbReference>
<reference evidence="10 11" key="1">
    <citation type="submission" date="2022-03" db="EMBL/GenBank/DDBJ databases">
        <title>Streptomyces yunnanensis P86,complete genome.</title>
        <authorList>
            <person name="Chen S."/>
            <person name="Zhang Q."/>
        </authorList>
    </citation>
    <scope>NUCLEOTIDE SEQUENCE [LARGE SCALE GENOMIC DNA]</scope>
    <source>
        <strain evidence="10 11">P86</strain>
    </source>
</reference>